<proteinExistence type="predicted"/>
<reference evidence="1" key="1">
    <citation type="submission" date="2014-05" db="EMBL/GenBank/DDBJ databases">
        <authorList>
            <person name="Chronopoulou M."/>
        </authorList>
    </citation>
    <scope>NUCLEOTIDE SEQUENCE</scope>
    <source>
        <tissue evidence="1">Whole organism</tissue>
    </source>
</reference>
<evidence type="ECO:0000313" key="1">
    <source>
        <dbReference type="EMBL" id="CDW22675.1"/>
    </source>
</evidence>
<dbReference type="AlphaFoldDB" id="A0A0K2TA21"/>
<name>A0A0K2TA21_LEPSM</name>
<dbReference type="EMBL" id="HACA01005314">
    <property type="protein sequence ID" value="CDW22675.1"/>
    <property type="molecule type" value="Transcribed_RNA"/>
</dbReference>
<protein>
    <submittedName>
        <fullName evidence="1">Uncharacterized protein</fullName>
    </submittedName>
</protein>
<accession>A0A0K2TA21</accession>
<organism evidence="1">
    <name type="scientific">Lepeophtheirus salmonis</name>
    <name type="common">Salmon louse</name>
    <name type="synonym">Caligus salmonis</name>
    <dbReference type="NCBI Taxonomy" id="72036"/>
    <lineage>
        <taxon>Eukaryota</taxon>
        <taxon>Metazoa</taxon>
        <taxon>Ecdysozoa</taxon>
        <taxon>Arthropoda</taxon>
        <taxon>Crustacea</taxon>
        <taxon>Multicrustacea</taxon>
        <taxon>Hexanauplia</taxon>
        <taxon>Copepoda</taxon>
        <taxon>Siphonostomatoida</taxon>
        <taxon>Caligidae</taxon>
        <taxon>Lepeophtheirus</taxon>
    </lineage>
</organism>
<sequence length="119" mass="13423">FPLSTLGGSHSVTESLSLQFDFFLGFHINGLQAVVISTAITERVQRLFLYANVIRECCFTLPIFANHIIHSRRFALFCRGVKLLKCLFKSLCINFLLFCHTAIKEAVVGRRSVEGWVAT</sequence>
<feature type="non-terminal residue" evidence="1">
    <location>
        <position position="1"/>
    </location>
</feature>